<accession>A0A6C0F4N5</accession>
<dbReference type="AlphaFoldDB" id="A0A6C0F4N5"/>
<evidence type="ECO:0000313" key="2">
    <source>
        <dbReference type="EMBL" id="QHT36707.1"/>
    </source>
</evidence>
<feature type="transmembrane region" description="Helical" evidence="1">
    <location>
        <begin position="6"/>
        <end position="28"/>
    </location>
</feature>
<keyword evidence="1" id="KW-0812">Transmembrane</keyword>
<reference evidence="2" key="1">
    <citation type="journal article" date="2020" name="Nature">
        <title>Giant virus diversity and host interactions through global metagenomics.</title>
        <authorList>
            <person name="Schulz F."/>
            <person name="Roux S."/>
            <person name="Paez-Espino D."/>
            <person name="Jungbluth S."/>
            <person name="Walsh D.A."/>
            <person name="Denef V.J."/>
            <person name="McMahon K.D."/>
            <person name="Konstantinidis K.T."/>
            <person name="Eloe-Fadrosh E.A."/>
            <person name="Kyrpides N.C."/>
            <person name="Woyke T."/>
        </authorList>
    </citation>
    <scope>NUCLEOTIDE SEQUENCE</scope>
    <source>
        <strain evidence="2">GVMAG-S-ERX555967-130</strain>
    </source>
</reference>
<protein>
    <submittedName>
        <fullName evidence="2">Uncharacterized protein</fullName>
    </submittedName>
</protein>
<sequence>MIHRWREYFGIGIVVGGSGSILLINLMIDQAIDRMRISNKKYIIKDKAEEQETF</sequence>
<evidence type="ECO:0000256" key="1">
    <source>
        <dbReference type="SAM" id="Phobius"/>
    </source>
</evidence>
<keyword evidence="1" id="KW-0472">Membrane</keyword>
<proteinExistence type="predicted"/>
<keyword evidence="1" id="KW-1133">Transmembrane helix</keyword>
<name>A0A6C0F4N5_9ZZZZ</name>
<organism evidence="2">
    <name type="scientific">viral metagenome</name>
    <dbReference type="NCBI Taxonomy" id="1070528"/>
    <lineage>
        <taxon>unclassified sequences</taxon>
        <taxon>metagenomes</taxon>
        <taxon>organismal metagenomes</taxon>
    </lineage>
</organism>
<dbReference type="EMBL" id="MN738786">
    <property type="protein sequence ID" value="QHT36707.1"/>
    <property type="molecule type" value="Genomic_DNA"/>
</dbReference>